<feature type="region of interest" description="Disordered" evidence="1">
    <location>
        <begin position="128"/>
        <end position="168"/>
    </location>
</feature>
<sequence length="264" mass="28525">MKSYWISIFLLGLLACGGGSSGTNDIDSGGGARHASNELGRQVSGSRLLSEYYKYNMPCYYISEATIKSLLNLADGTPLTWTETESSCAVALNNKKRVVLSTTGIRPFESVFHADYYFTRLYQPGSLENRGRKRPYTGPDTEETGAESPVEGVGDNSSTGNSAVAGAPNDSVQVHAAPGQLSTSQLKDSEEQKTGPQPVPGVWEKAVWDVKSRTLHILNLQHVFHITVNHGPTAVTDSLNAVKLGALLTKQVDDESNQGERTIY</sequence>
<gene>
    <name evidence="2" type="ORF">EHT25_00165</name>
</gene>
<organism evidence="2 3">
    <name type="scientific">Larkinella rosea</name>
    <dbReference type="NCBI Taxonomy" id="2025312"/>
    <lineage>
        <taxon>Bacteria</taxon>
        <taxon>Pseudomonadati</taxon>
        <taxon>Bacteroidota</taxon>
        <taxon>Cytophagia</taxon>
        <taxon>Cytophagales</taxon>
        <taxon>Spirosomataceae</taxon>
        <taxon>Larkinella</taxon>
    </lineage>
</organism>
<proteinExistence type="predicted"/>
<evidence type="ECO:0000313" key="2">
    <source>
        <dbReference type="EMBL" id="RRB09360.1"/>
    </source>
</evidence>
<dbReference type="RefSeq" id="WP_124868841.1">
    <property type="nucleotide sequence ID" value="NZ_RQJO01000004.1"/>
</dbReference>
<evidence type="ECO:0000313" key="3">
    <source>
        <dbReference type="Proteomes" id="UP000271925"/>
    </source>
</evidence>
<dbReference type="AlphaFoldDB" id="A0A3P1C7S0"/>
<comment type="caution">
    <text evidence="2">The sequence shown here is derived from an EMBL/GenBank/DDBJ whole genome shotgun (WGS) entry which is preliminary data.</text>
</comment>
<feature type="region of interest" description="Disordered" evidence="1">
    <location>
        <begin position="181"/>
        <end position="200"/>
    </location>
</feature>
<reference evidence="2 3" key="1">
    <citation type="submission" date="2018-11" db="EMBL/GenBank/DDBJ databases">
        <authorList>
            <person name="Zhou Z."/>
            <person name="Wang G."/>
        </authorList>
    </citation>
    <scope>NUCLEOTIDE SEQUENCE [LARGE SCALE GENOMIC DNA]</scope>
    <source>
        <strain evidence="2 3">KCTC52004</strain>
    </source>
</reference>
<dbReference type="EMBL" id="RQJO01000004">
    <property type="protein sequence ID" value="RRB09360.1"/>
    <property type="molecule type" value="Genomic_DNA"/>
</dbReference>
<dbReference type="Proteomes" id="UP000271925">
    <property type="component" value="Unassembled WGS sequence"/>
</dbReference>
<keyword evidence="3" id="KW-1185">Reference proteome</keyword>
<dbReference type="PROSITE" id="PS51257">
    <property type="entry name" value="PROKAR_LIPOPROTEIN"/>
    <property type="match status" value="1"/>
</dbReference>
<evidence type="ECO:0000256" key="1">
    <source>
        <dbReference type="SAM" id="MobiDB-lite"/>
    </source>
</evidence>
<dbReference type="OrthoDB" id="934672at2"/>
<accession>A0A3P1C7S0</accession>
<protein>
    <submittedName>
        <fullName evidence="2">Uncharacterized protein</fullName>
    </submittedName>
</protein>
<name>A0A3P1C7S0_9BACT</name>